<reference evidence="3 4" key="1">
    <citation type="submission" date="2019-06" db="EMBL/GenBank/DDBJ databases">
        <title>Genomic Encyclopedia of Archaeal and Bacterial Type Strains, Phase II (KMG-II): from individual species to whole genera.</title>
        <authorList>
            <person name="Goeker M."/>
        </authorList>
    </citation>
    <scope>NUCLEOTIDE SEQUENCE [LARGE SCALE GENOMIC DNA]</scope>
    <source>
        <strain evidence="3 4">DSM 18423</strain>
    </source>
</reference>
<gene>
    <name evidence="3" type="ORF">BD293_4028</name>
</gene>
<organism evidence="3 4">
    <name type="scientific">Roseinatronobacter monicus</name>
    <dbReference type="NCBI Taxonomy" id="393481"/>
    <lineage>
        <taxon>Bacteria</taxon>
        <taxon>Pseudomonadati</taxon>
        <taxon>Pseudomonadota</taxon>
        <taxon>Alphaproteobacteria</taxon>
        <taxon>Rhodobacterales</taxon>
        <taxon>Paracoccaceae</taxon>
        <taxon>Roseinatronobacter</taxon>
    </lineage>
</organism>
<evidence type="ECO:0000313" key="4">
    <source>
        <dbReference type="Proteomes" id="UP000320582"/>
    </source>
</evidence>
<evidence type="ECO:0000313" key="3">
    <source>
        <dbReference type="EMBL" id="TQM90108.1"/>
    </source>
</evidence>
<feature type="compositionally biased region" description="Polar residues" evidence="1">
    <location>
        <begin position="265"/>
        <end position="276"/>
    </location>
</feature>
<evidence type="ECO:0000256" key="1">
    <source>
        <dbReference type="SAM" id="MobiDB-lite"/>
    </source>
</evidence>
<dbReference type="RefSeq" id="WP_142085203.1">
    <property type="nucleotide sequence ID" value="NZ_VFPT01000003.1"/>
</dbReference>
<dbReference type="Pfam" id="PF03428">
    <property type="entry name" value="RP-C"/>
    <property type="match status" value="1"/>
</dbReference>
<keyword evidence="4" id="KW-1185">Reference proteome</keyword>
<protein>
    <submittedName>
        <fullName evidence="3">Replication initiation protein RepC</fullName>
    </submittedName>
</protein>
<dbReference type="OrthoDB" id="7488837at2"/>
<feature type="region of interest" description="Disordered" evidence="1">
    <location>
        <begin position="250"/>
        <end position="289"/>
    </location>
</feature>
<accession>A0A543K4V5</accession>
<dbReference type="AlphaFoldDB" id="A0A543K4V5"/>
<dbReference type="InterPro" id="IPR005090">
    <property type="entry name" value="RepC_N"/>
</dbReference>
<dbReference type="EMBL" id="VFPT01000003">
    <property type="protein sequence ID" value="TQM90108.1"/>
    <property type="molecule type" value="Genomic_DNA"/>
</dbReference>
<dbReference type="Proteomes" id="UP000320582">
    <property type="component" value="Unassembled WGS sequence"/>
</dbReference>
<evidence type="ECO:0000259" key="2">
    <source>
        <dbReference type="Pfam" id="PF03428"/>
    </source>
</evidence>
<sequence>MEHEEVTAIEVEAQSSCASTLINSFTGIGTIEHQPHFAPVTRRALMAAVNTTGRTLGLRPSSVVVLDALLSCLPCSDPKTGHDSPITPLTLLTVFACNDTLCFRAKGISDRQLRRHLEKLEAANLILRRDSANGKRFPIMRNGKVIGAFGIDLSPLLARSGEILRLSQKHRHEADELRGMKAYIQKLRVECLRLGLQGETLNFVEATGNSMRRAGVTVLQASSIITRLKLILQNANAVENAAPLQELAVANSSEPQQPRDHMRSPCSSKVTASDGQNVRHKETPKSNTRKLLPNSVAELWARLTEIPAFYPNQPTSEHGLLQVLFEFGKMLRINSGLMGKAVSLLGVTEAIQIADQIACKIDLIKNPDNYLSKILTSSCNTRVGHGQLRLHAQIN</sequence>
<proteinExistence type="predicted"/>
<feature type="domain" description="Plasmid replication protein C N-terminal" evidence="2">
    <location>
        <begin position="38"/>
        <end position="188"/>
    </location>
</feature>
<comment type="caution">
    <text evidence="3">The sequence shown here is derived from an EMBL/GenBank/DDBJ whole genome shotgun (WGS) entry which is preliminary data.</text>
</comment>
<name>A0A543K4V5_9RHOB</name>